<protein>
    <submittedName>
        <fullName evidence="2">SFRICE_015943</fullName>
    </submittedName>
</protein>
<keyword evidence="1" id="KW-1133">Transmembrane helix</keyword>
<keyword evidence="1" id="KW-0472">Membrane</keyword>
<sequence>MQVPNFIVILGNRRNLIFKVSIVINFVVLFYVAMHYSGNSAPGAEWVPVTADGSERSAEIKYLRDEEREFANFTEASMRKLTEFTSQKVAMTTMSTVNKTASSTASDVEKNVSAVPSEANILDEEPYDENVLTNSTLVALKAILGCKDKDFFPETLQRGEYWVLKNYVRANHGPILCHETITTTTHGGFEFLDNLVPLVER</sequence>
<dbReference type="AlphaFoldDB" id="A0A2H1WDK1"/>
<reference evidence="2" key="1">
    <citation type="submission" date="2016-07" db="EMBL/GenBank/DDBJ databases">
        <authorList>
            <person name="Bretaudeau A."/>
        </authorList>
    </citation>
    <scope>NUCLEOTIDE SEQUENCE</scope>
    <source>
        <strain evidence="2">Rice</strain>
        <tissue evidence="2">Whole body</tissue>
    </source>
</reference>
<dbReference type="EMBL" id="ODYU01007622">
    <property type="protein sequence ID" value="SOQ50554.1"/>
    <property type="molecule type" value="Genomic_DNA"/>
</dbReference>
<proteinExistence type="predicted"/>
<accession>A0A2H1WDK1</accession>
<organism evidence="2">
    <name type="scientific">Spodoptera frugiperda</name>
    <name type="common">Fall armyworm</name>
    <dbReference type="NCBI Taxonomy" id="7108"/>
    <lineage>
        <taxon>Eukaryota</taxon>
        <taxon>Metazoa</taxon>
        <taxon>Ecdysozoa</taxon>
        <taxon>Arthropoda</taxon>
        <taxon>Hexapoda</taxon>
        <taxon>Insecta</taxon>
        <taxon>Pterygota</taxon>
        <taxon>Neoptera</taxon>
        <taxon>Endopterygota</taxon>
        <taxon>Lepidoptera</taxon>
        <taxon>Glossata</taxon>
        <taxon>Ditrysia</taxon>
        <taxon>Noctuoidea</taxon>
        <taxon>Noctuidae</taxon>
        <taxon>Amphipyrinae</taxon>
        <taxon>Spodoptera</taxon>
    </lineage>
</organism>
<name>A0A2H1WDK1_SPOFR</name>
<evidence type="ECO:0000313" key="2">
    <source>
        <dbReference type="EMBL" id="SOQ50554.1"/>
    </source>
</evidence>
<evidence type="ECO:0000256" key="1">
    <source>
        <dbReference type="SAM" id="Phobius"/>
    </source>
</evidence>
<gene>
    <name evidence="2" type="ORF">SFRICE_015943</name>
</gene>
<dbReference type="PANTHER" id="PTHR47412:SF1">
    <property type="entry name" value="FI01434P-RELATED"/>
    <property type="match status" value="1"/>
</dbReference>
<feature type="transmembrane region" description="Helical" evidence="1">
    <location>
        <begin position="16"/>
        <end position="34"/>
    </location>
</feature>
<dbReference type="PANTHER" id="PTHR47412">
    <property type="entry name" value="FI01434P-RELATED"/>
    <property type="match status" value="1"/>
</dbReference>
<keyword evidence="1" id="KW-0812">Transmembrane</keyword>